<dbReference type="AlphaFoldDB" id="A0A0A1DP54"/>
<dbReference type="Pfam" id="PF09490">
    <property type="entry name" value="CbtA"/>
    <property type="match status" value="1"/>
</dbReference>
<gene>
    <name evidence="1" type="ORF">KR76_24350</name>
</gene>
<dbReference type="STRING" id="2045.KR76_24350"/>
<proteinExistence type="predicted"/>
<name>A0A0A1DP54_NOCSI</name>
<reference evidence="1 2" key="1">
    <citation type="journal article" date="2015" name="Genome Announc.">
        <title>Complete Genome Sequence of Steroid-Transforming Nocardioides simplex VKM Ac-2033D.</title>
        <authorList>
            <person name="Shtratnikova V.Y."/>
            <person name="Schelkunov M.I."/>
            <person name="Pekov Y.A."/>
            <person name="Fokina V.V."/>
            <person name="Logacheva M.D."/>
            <person name="Sokolov S.L."/>
            <person name="Bragin E.Y."/>
            <person name="Ashapkin V.V."/>
            <person name="Donova M.V."/>
        </authorList>
    </citation>
    <scope>NUCLEOTIDE SEQUENCE [LARGE SCALE GENOMIC DNA]</scope>
    <source>
        <strain evidence="1 2">VKM Ac-2033D</strain>
    </source>
</reference>
<evidence type="ECO:0000313" key="1">
    <source>
        <dbReference type="EMBL" id="AIY19124.1"/>
    </source>
</evidence>
<dbReference type="InterPro" id="IPR012666">
    <property type="entry name" value="CbtA_put"/>
</dbReference>
<accession>A0A0A1DP54</accession>
<dbReference type="HOGENOM" id="CLU_090632_0_0_11"/>
<evidence type="ECO:0000313" key="2">
    <source>
        <dbReference type="Proteomes" id="UP000030300"/>
    </source>
</evidence>
<protein>
    <submittedName>
        <fullName evidence="1">Putative cobalt transporter CbtA</fullName>
    </submittedName>
</protein>
<dbReference type="RefSeq" id="WP_038682050.1">
    <property type="nucleotide sequence ID" value="NZ_BJMC01000015.1"/>
</dbReference>
<dbReference type="OrthoDB" id="6851830at2"/>
<dbReference type="GeneID" id="96611891"/>
<keyword evidence="2" id="KW-1185">Reference proteome</keyword>
<dbReference type="eggNOG" id="COG5446">
    <property type="taxonomic scope" value="Bacteria"/>
</dbReference>
<dbReference type="EMBL" id="CP009896">
    <property type="protein sequence ID" value="AIY19124.1"/>
    <property type="molecule type" value="Genomic_DNA"/>
</dbReference>
<organism evidence="1 2">
    <name type="scientific">Nocardioides simplex</name>
    <name type="common">Arthrobacter simplex</name>
    <dbReference type="NCBI Taxonomy" id="2045"/>
    <lineage>
        <taxon>Bacteria</taxon>
        <taxon>Bacillati</taxon>
        <taxon>Actinomycetota</taxon>
        <taxon>Actinomycetes</taxon>
        <taxon>Propionibacteriales</taxon>
        <taxon>Nocardioidaceae</taxon>
        <taxon>Pimelobacter</taxon>
    </lineage>
</organism>
<dbReference type="Proteomes" id="UP000030300">
    <property type="component" value="Chromosome"/>
</dbReference>
<sequence length="256" mass="25529">MSTASAPPLGRTVGHGALAGAVAGGLGAAALSWLVEPSIRAAIAIEEAGSAHEHTAGPVHDHGAEALVSRSEQVVLGLVTVLVVGVLVGIAFALVHRFLGSRLPGRTTAGTTMTLAGLGFLTFTLAPALVVPANPPAVGDPATVDLRTVTYLGTIVCAVGLAALVLGVARSGALRPGTRAVAAVAVGVVGTAVLVAVLPHAADPIPANVPADLVWEFRIASLAQLGLMWLALGATCAWLGQPRSAPVSRAEHLVRA</sequence>
<dbReference type="KEGG" id="psim:KR76_24350"/>